<evidence type="ECO:0000256" key="9">
    <source>
        <dbReference type="ARBA" id="ARBA00022737"/>
    </source>
</evidence>
<organism evidence="18 19">
    <name type="scientific">Microvirga terrae</name>
    <dbReference type="NCBI Taxonomy" id="2740529"/>
    <lineage>
        <taxon>Bacteria</taxon>
        <taxon>Pseudomonadati</taxon>
        <taxon>Pseudomonadota</taxon>
        <taxon>Alphaproteobacteria</taxon>
        <taxon>Hyphomicrobiales</taxon>
        <taxon>Methylobacteriaceae</taxon>
        <taxon>Microvirga</taxon>
    </lineage>
</organism>
<feature type="domain" description="HAMP" evidence="17">
    <location>
        <begin position="317"/>
        <end position="369"/>
    </location>
</feature>
<dbReference type="InterPro" id="IPR013655">
    <property type="entry name" value="PAS_fold_3"/>
</dbReference>
<dbReference type="PROSITE" id="PS50113">
    <property type="entry name" value="PAC"/>
    <property type="match status" value="1"/>
</dbReference>
<evidence type="ECO:0000256" key="11">
    <source>
        <dbReference type="ARBA" id="ARBA00022777"/>
    </source>
</evidence>
<evidence type="ECO:0000259" key="16">
    <source>
        <dbReference type="PROSITE" id="PS50113"/>
    </source>
</evidence>
<dbReference type="PANTHER" id="PTHR41523:SF7">
    <property type="entry name" value="HISTIDINE KINASE"/>
    <property type="match status" value="1"/>
</dbReference>
<proteinExistence type="predicted"/>
<feature type="transmembrane region" description="Helical" evidence="15">
    <location>
        <begin position="30"/>
        <end position="54"/>
    </location>
</feature>
<evidence type="ECO:0000256" key="6">
    <source>
        <dbReference type="ARBA" id="ARBA00022630"/>
    </source>
</evidence>
<dbReference type="InterPro" id="IPR003660">
    <property type="entry name" value="HAMP_dom"/>
</dbReference>
<dbReference type="CDD" id="cd00130">
    <property type="entry name" value="PAS"/>
    <property type="match status" value="1"/>
</dbReference>
<evidence type="ECO:0000256" key="14">
    <source>
        <dbReference type="SAM" id="MobiDB-lite"/>
    </source>
</evidence>
<accession>A0ABY5RSU9</accession>
<dbReference type="SUPFAM" id="SSF55874">
    <property type="entry name" value="ATPase domain of HSP90 chaperone/DNA topoisomerase II/histidine kinase"/>
    <property type="match status" value="1"/>
</dbReference>
<dbReference type="Proteomes" id="UP001017257">
    <property type="component" value="Chromosome"/>
</dbReference>
<dbReference type="InterPro" id="IPR000014">
    <property type="entry name" value="PAS"/>
</dbReference>
<dbReference type="InterPro" id="IPR000700">
    <property type="entry name" value="PAS-assoc_C"/>
</dbReference>
<dbReference type="Gene3D" id="3.30.565.10">
    <property type="entry name" value="Histidine kinase-like ATPase, C-terminal domain"/>
    <property type="match status" value="1"/>
</dbReference>
<feature type="transmembrane region" description="Helical" evidence="15">
    <location>
        <begin position="295"/>
        <end position="315"/>
    </location>
</feature>
<keyword evidence="10" id="KW-0547">Nucleotide-binding</keyword>
<dbReference type="InterPro" id="IPR011102">
    <property type="entry name" value="Sig_transdc_His_kinase_HWE"/>
</dbReference>
<evidence type="ECO:0000259" key="17">
    <source>
        <dbReference type="PROSITE" id="PS50885"/>
    </source>
</evidence>
<gene>
    <name evidence="18" type="ORF">HPT29_002085</name>
</gene>
<evidence type="ECO:0000256" key="1">
    <source>
        <dbReference type="ARBA" id="ARBA00000085"/>
    </source>
</evidence>
<keyword evidence="19" id="KW-1185">Reference proteome</keyword>
<keyword evidence="6" id="KW-0285">Flavoprotein</keyword>
<evidence type="ECO:0000256" key="4">
    <source>
        <dbReference type="ARBA" id="ARBA00021740"/>
    </source>
</evidence>
<dbReference type="Pfam" id="PF08447">
    <property type="entry name" value="PAS_3"/>
    <property type="match status" value="1"/>
</dbReference>
<keyword evidence="7" id="KW-0288">FMN</keyword>
<evidence type="ECO:0000256" key="13">
    <source>
        <dbReference type="ARBA" id="ARBA00023026"/>
    </source>
</evidence>
<evidence type="ECO:0000256" key="3">
    <source>
        <dbReference type="ARBA" id="ARBA00012438"/>
    </source>
</evidence>
<sequence length="716" mass="78469">MTGRRSAAKDRAEQANRGRPAGVRTSLRQVLWGLVFVLALPTILVAAAGLYSGYRAEQQAIDLRMQETARALSLLLDREIEKSVVGLQVLAQSSSLAKGDLEEFYQRTKNTGLADPSWIALFEPGGRVLFNTRVPYGVALPNSNRPEALRLVQETRKPHVSDLYVGSLTRQRLITIDVPVILDEQVVYILSLAITPDVFQAIIRDQRIDSGWNAAVLDRSRTIVARSRAPERFVGQSASPNVQEALAASREGRLQSVTLEGIPVRTYFSQSPAYGWSFVLSIPETELARSAQRSLFWLAVLGAVILGGILLAVLLSRAIAKPVDQLVAAAQTLGRGHEVSAPTTTRVLEFDTIKKALVEASTGLRRHEREREEVLAHMAESEARLRMALTAGHLGSWEFVPSTGAFTTSALCRANFGRDADEPFTYADLIESIHPDDRAMQAEAMARALATRTDLHVEYRAIWPDGSEHWIRISGRMRIGPDGQVSMVGVSQDVTERRLAEDRQALLLHELNHRVKNTLATVQSVASLTRRSAASSDPAAWSAFMDRLHGMAKTHDLLTATQWQGALLEDVLKNELEPYQDGMCQRIRLRGPKVNLQPGAVLALGLAVHELATNAVKYGSLSVPDGKVHVMWALTAGSSQSALLVEWVESGGPTVKKPERQGFGSKLIQRGLAQQLGGEIKLDFAPAGIRCVITFPLSTMSPDQSDAEESRERYAS</sequence>
<dbReference type="SMART" id="SM00911">
    <property type="entry name" value="HWE_HK"/>
    <property type="match status" value="1"/>
</dbReference>
<dbReference type="SUPFAM" id="SSF55785">
    <property type="entry name" value="PYP-like sensor domain (PAS domain)"/>
    <property type="match status" value="1"/>
</dbReference>
<evidence type="ECO:0000256" key="5">
    <source>
        <dbReference type="ARBA" id="ARBA00022553"/>
    </source>
</evidence>
<keyword evidence="15" id="KW-1133">Transmembrane helix</keyword>
<protein>
    <recommendedName>
        <fullName evidence="4">Blue-light-activated histidine kinase</fullName>
        <ecNumber evidence="3">2.7.13.3</ecNumber>
    </recommendedName>
</protein>
<dbReference type="CDD" id="cd18773">
    <property type="entry name" value="PDC1_HK_sensor"/>
    <property type="match status" value="1"/>
</dbReference>
<evidence type="ECO:0000313" key="18">
    <source>
        <dbReference type="EMBL" id="UVF19964.1"/>
    </source>
</evidence>
<dbReference type="Gene3D" id="3.30.450.20">
    <property type="entry name" value="PAS domain"/>
    <property type="match status" value="2"/>
</dbReference>
<evidence type="ECO:0000256" key="8">
    <source>
        <dbReference type="ARBA" id="ARBA00022679"/>
    </source>
</evidence>
<feature type="compositionally biased region" description="Basic and acidic residues" evidence="14">
    <location>
        <begin position="7"/>
        <end position="16"/>
    </location>
</feature>
<dbReference type="NCBIfam" id="TIGR00229">
    <property type="entry name" value="sensory_box"/>
    <property type="match status" value="1"/>
</dbReference>
<keyword evidence="5" id="KW-0597">Phosphoprotein</keyword>
<evidence type="ECO:0000256" key="15">
    <source>
        <dbReference type="SAM" id="Phobius"/>
    </source>
</evidence>
<dbReference type="InterPro" id="IPR036890">
    <property type="entry name" value="HATPase_C_sf"/>
</dbReference>
<keyword evidence="11" id="KW-0418">Kinase</keyword>
<dbReference type="RefSeq" id="WP_173949025.1">
    <property type="nucleotide sequence ID" value="NZ_CP102845.1"/>
</dbReference>
<comment type="catalytic activity">
    <reaction evidence="1">
        <text>ATP + protein L-histidine = ADP + protein N-phospho-L-histidine.</text>
        <dbReference type="EC" id="2.7.13.3"/>
    </reaction>
</comment>
<dbReference type="Pfam" id="PF07536">
    <property type="entry name" value="HWE_HK"/>
    <property type="match status" value="1"/>
</dbReference>
<keyword evidence="8" id="KW-0808">Transferase</keyword>
<evidence type="ECO:0000313" key="19">
    <source>
        <dbReference type="Proteomes" id="UP001017257"/>
    </source>
</evidence>
<dbReference type="Gene3D" id="2.10.70.100">
    <property type="match status" value="1"/>
</dbReference>
<evidence type="ECO:0000256" key="7">
    <source>
        <dbReference type="ARBA" id="ARBA00022643"/>
    </source>
</evidence>
<feature type="region of interest" description="Disordered" evidence="14">
    <location>
        <begin position="1"/>
        <end position="20"/>
    </location>
</feature>
<feature type="domain" description="PAC" evidence="16">
    <location>
        <begin position="455"/>
        <end position="506"/>
    </location>
</feature>
<dbReference type="EMBL" id="CP102845">
    <property type="protein sequence ID" value="UVF19964.1"/>
    <property type="molecule type" value="Genomic_DNA"/>
</dbReference>
<comment type="subcellular location">
    <subcellularLocation>
        <location evidence="2">Membrane</location>
    </subcellularLocation>
</comment>
<dbReference type="CDD" id="cd18774">
    <property type="entry name" value="PDC2_HK_sensor"/>
    <property type="match status" value="1"/>
</dbReference>
<dbReference type="Gene3D" id="6.10.340.10">
    <property type="match status" value="1"/>
</dbReference>
<evidence type="ECO:0000256" key="12">
    <source>
        <dbReference type="ARBA" id="ARBA00022840"/>
    </source>
</evidence>
<keyword evidence="15" id="KW-0472">Membrane</keyword>
<evidence type="ECO:0000256" key="10">
    <source>
        <dbReference type="ARBA" id="ARBA00022741"/>
    </source>
</evidence>
<name>A0ABY5RSU9_9HYPH</name>
<dbReference type="PANTHER" id="PTHR41523">
    <property type="entry name" value="TWO-COMPONENT SYSTEM SENSOR PROTEIN"/>
    <property type="match status" value="1"/>
</dbReference>
<dbReference type="EC" id="2.7.13.3" evidence="3"/>
<dbReference type="PROSITE" id="PS50885">
    <property type="entry name" value="HAMP"/>
    <property type="match status" value="1"/>
</dbReference>
<keyword evidence="15" id="KW-0812">Transmembrane</keyword>
<dbReference type="InterPro" id="IPR035965">
    <property type="entry name" value="PAS-like_dom_sf"/>
</dbReference>
<reference evidence="18" key="1">
    <citation type="submission" date="2022-08" db="EMBL/GenBank/DDBJ databases">
        <title>Microvirga terrae sp. nov., isolated from soil.</title>
        <authorList>
            <person name="Kim K.H."/>
            <person name="Seo Y.L."/>
            <person name="Kim J.M."/>
            <person name="Lee J.K."/>
            <person name="Han D.M."/>
            <person name="Jeon C.O."/>
        </authorList>
    </citation>
    <scope>NUCLEOTIDE SEQUENCE</scope>
    <source>
        <strain evidence="18">R24</strain>
    </source>
</reference>
<keyword evidence="12" id="KW-0067">ATP-binding</keyword>
<keyword evidence="9" id="KW-0677">Repeat</keyword>
<evidence type="ECO:0000256" key="2">
    <source>
        <dbReference type="ARBA" id="ARBA00004370"/>
    </source>
</evidence>
<keyword evidence="13" id="KW-0843">Virulence</keyword>